<dbReference type="Proteomes" id="UP001642464">
    <property type="component" value="Unassembled WGS sequence"/>
</dbReference>
<evidence type="ECO:0000313" key="2">
    <source>
        <dbReference type="EMBL" id="CAK8998790.1"/>
    </source>
</evidence>
<evidence type="ECO:0000256" key="1">
    <source>
        <dbReference type="SAM" id="MobiDB-lite"/>
    </source>
</evidence>
<feature type="region of interest" description="Disordered" evidence="1">
    <location>
        <begin position="250"/>
        <end position="274"/>
    </location>
</feature>
<reference evidence="2 3" key="1">
    <citation type="submission" date="2024-02" db="EMBL/GenBank/DDBJ databases">
        <authorList>
            <person name="Chen Y."/>
            <person name="Shah S."/>
            <person name="Dougan E. K."/>
            <person name="Thang M."/>
            <person name="Chan C."/>
        </authorList>
    </citation>
    <scope>NUCLEOTIDE SEQUENCE [LARGE SCALE GENOMIC DNA]</scope>
</reference>
<name>A0ABP0I8A2_9DINO</name>
<gene>
    <name evidence="2" type="ORF">SCF082_LOCUS5779</name>
</gene>
<sequence>MERSVALRASLTAPAELPTLQSRPGRGALRATRVVAEADHPNAPEAEVTHVVHGLAEVERLSAALATFDTQDVEVRDLLAKWLLQPLPARNFARISWHLASVGLNPEAAPELCRHVRARARSSEVVSALGLENSQALAEAYRVRSALGEKGAPRHTAQSEVFLRKCEEGFVPMALWVAETPCLVRLRCVAAAASEVSGDSGHVLTTLQGVLAPLDHATRVFDGALTDAANKMVALTHIKQVDGAGGAAKISDANQASPAPFESPATPTTSSGRSKRERRIYDLFFQPGSHEVLYETLKLFADRSDARAAVNALCSLARLDNQRLEQVTKPGQRPARGSGNFTSKLALEAEAALCQRLERLLEQRESLPPLFVANFLWSVAKVAAREPFACLVERICHRAATETPKFTARDLSTALWALAVLVADTPHRNVADTCALPGFLSQRLCLLAGYRELKTFDLTQSLWAAAKLANQGVPGMAKLMLELVKAALGEASIFECHSISVSLWALGLSEELHPLDEVQRFAHELAAAGQLLAFKMNSQMLANCAWGAARVAVKDVAFYEAMATTGLERRKKAETTVLDQHIFNLAYSFVKAEVSDASACRQFLLRTAEDGRPGGRMEQMAHYHLSGLIRVLAKAFTPDTLFEKKVLSRGLASDGMDKVPQDLAVPPSVVTAVRTALSRVAAQHDSETFTPKDLSWCVWSGARCLLSDAVLLLLPKTLERL</sequence>
<evidence type="ECO:0000313" key="3">
    <source>
        <dbReference type="Proteomes" id="UP001642464"/>
    </source>
</evidence>
<proteinExistence type="predicted"/>
<dbReference type="EMBL" id="CAXAMM010003158">
    <property type="protein sequence ID" value="CAK8998790.1"/>
    <property type="molecule type" value="Genomic_DNA"/>
</dbReference>
<organism evidence="2 3">
    <name type="scientific">Durusdinium trenchii</name>
    <dbReference type="NCBI Taxonomy" id="1381693"/>
    <lineage>
        <taxon>Eukaryota</taxon>
        <taxon>Sar</taxon>
        <taxon>Alveolata</taxon>
        <taxon>Dinophyceae</taxon>
        <taxon>Suessiales</taxon>
        <taxon>Symbiodiniaceae</taxon>
        <taxon>Durusdinium</taxon>
    </lineage>
</organism>
<keyword evidence="3" id="KW-1185">Reference proteome</keyword>
<comment type="caution">
    <text evidence="2">The sequence shown here is derived from an EMBL/GenBank/DDBJ whole genome shotgun (WGS) entry which is preliminary data.</text>
</comment>
<protein>
    <submittedName>
        <fullName evidence="2">Mono-and diacylglycerol lipase</fullName>
    </submittedName>
</protein>
<feature type="non-terminal residue" evidence="2">
    <location>
        <position position="721"/>
    </location>
</feature>
<accession>A0ABP0I8A2</accession>